<reference evidence="1" key="1">
    <citation type="journal article" date="2021" name="Viruses">
        <title>Novel Viruses That Lyse Plant and Human Strains of Kosakonia cowanii.</title>
        <authorList>
            <person name="Petrzik K."/>
            <person name="Brazdova S."/>
            <person name="Krawczyk K."/>
        </authorList>
    </citation>
    <scope>NUCLEOTIDE SEQUENCE</scope>
</reference>
<keyword evidence="2" id="KW-1185">Reference proteome</keyword>
<evidence type="ECO:0000313" key="2">
    <source>
        <dbReference type="Proteomes" id="UP000828443"/>
    </source>
</evidence>
<accession>A0AAE8BGI4</accession>
<dbReference type="Proteomes" id="UP000828443">
    <property type="component" value="Segment"/>
</dbReference>
<dbReference type="KEGG" id="vg:77953164"/>
<evidence type="ECO:0000313" key="1">
    <source>
        <dbReference type="EMBL" id="QYN79987.1"/>
    </source>
</evidence>
<dbReference type="RefSeq" id="YP_010676799.1">
    <property type="nucleotide sequence ID" value="NC_071015.1"/>
</dbReference>
<dbReference type="EMBL" id="MZ348422">
    <property type="protein sequence ID" value="QYN79987.1"/>
    <property type="molecule type" value="Genomic_DNA"/>
</dbReference>
<organism evidence="1 2">
    <name type="scientific">Kosakonia phage Kc263</name>
    <dbReference type="NCBI Taxonomy" id="2863194"/>
    <lineage>
        <taxon>Viruses</taxon>
        <taxon>Duplodnaviria</taxon>
        <taxon>Heunggongvirae</taxon>
        <taxon>Uroviricota</taxon>
        <taxon>Caudoviricetes</taxon>
        <taxon>Chimalliviridae</taxon>
        <taxon>Branisovskavirus</taxon>
        <taxon>Branisovskavirus Kc263</taxon>
    </lineage>
</organism>
<sequence>MIIINETPKLEVLVAIDKESAHVKGLLDTIHLLKDSPENIAAVNGYIQKNAVLRGIENQLKKGLNPHADLIDSLEYAAKQLDMWLPKLRDRVLKSKTSVYDVETITFREKGILDIVSALNFFNRYATMVLNIVLTQAAKEVNFASFLTKVDITFFNNTPTYFAGLLIRFSQSVKSLEDMVDNLSDETYDATSEEILRNSVGDKAVSALRGLAPHELNPLYWWKRRQMKADIKAIVDTNQDIDMLAMKIARLNNRRDGTNDPDIDRQIEVYQDALIKKQGKIMQIEAKYGN</sequence>
<dbReference type="GeneID" id="77953164"/>
<protein>
    <recommendedName>
        <fullName evidence="3">Virion structural protein</fullName>
    </recommendedName>
</protein>
<evidence type="ECO:0008006" key="3">
    <source>
        <dbReference type="Google" id="ProtNLM"/>
    </source>
</evidence>
<proteinExistence type="predicted"/>
<name>A0AAE8BGI4_9CAUD</name>